<dbReference type="InterPro" id="IPR006311">
    <property type="entry name" value="TAT_signal"/>
</dbReference>
<accession>A0ABS1KKK4</accession>
<dbReference type="Gene3D" id="2.40.40.20">
    <property type="match status" value="1"/>
</dbReference>
<dbReference type="CDD" id="cd10551">
    <property type="entry name" value="PsrB"/>
    <property type="match status" value="1"/>
</dbReference>
<dbReference type="SUPFAM" id="SSF54862">
    <property type="entry name" value="4Fe-4S ferredoxins"/>
    <property type="match status" value="1"/>
</dbReference>
<dbReference type="SUPFAM" id="SSF53706">
    <property type="entry name" value="Formate dehydrogenase/DMSO reductase, domains 1-3"/>
    <property type="match status" value="1"/>
</dbReference>
<comment type="caution">
    <text evidence="2">The sequence shown here is derived from an EMBL/GenBank/DDBJ whole genome shotgun (WGS) entry which is preliminary data.</text>
</comment>
<dbReference type="Pfam" id="PF12838">
    <property type="entry name" value="Fer4_7"/>
    <property type="match status" value="1"/>
</dbReference>
<dbReference type="Gene3D" id="3.30.200.210">
    <property type="match status" value="1"/>
</dbReference>
<dbReference type="CDD" id="cd02784">
    <property type="entry name" value="MopB_CT_PHLH"/>
    <property type="match status" value="1"/>
</dbReference>
<dbReference type="InterPro" id="IPR009010">
    <property type="entry name" value="Asp_de-COase-like_dom_sf"/>
</dbReference>
<keyword evidence="3" id="KW-1185">Reference proteome</keyword>
<name>A0ABS1KKK4_9BACT</name>
<dbReference type="Gene3D" id="3.40.50.740">
    <property type="match status" value="1"/>
</dbReference>
<dbReference type="PROSITE" id="PS51379">
    <property type="entry name" value="4FE4S_FER_2"/>
    <property type="match status" value="3"/>
</dbReference>
<dbReference type="PANTHER" id="PTHR42783">
    <property type="entry name" value="GLUTAMATE SYNTHASE [NADPH] SMALL CHAIN"/>
    <property type="match status" value="1"/>
</dbReference>
<dbReference type="RefSeq" id="WP_202006728.1">
    <property type="nucleotide sequence ID" value="NZ_JAERRB010000001.1"/>
</dbReference>
<reference evidence="2 3" key="1">
    <citation type="submission" date="2021-01" db="EMBL/GenBank/DDBJ databases">
        <title>Chryseolinea sp. Jin1 Genome sequencing and assembly.</title>
        <authorList>
            <person name="Kim I."/>
        </authorList>
    </citation>
    <scope>NUCLEOTIDE SEQUENCE [LARGE SCALE GENOMIC DNA]</scope>
    <source>
        <strain evidence="2 3">Jin1</strain>
    </source>
</reference>
<organism evidence="2 3">
    <name type="scientific">Chryseolinea lacunae</name>
    <dbReference type="NCBI Taxonomy" id="2801331"/>
    <lineage>
        <taxon>Bacteria</taxon>
        <taxon>Pseudomonadati</taxon>
        <taxon>Bacteroidota</taxon>
        <taxon>Cytophagia</taxon>
        <taxon>Cytophagales</taxon>
        <taxon>Fulvivirgaceae</taxon>
        <taxon>Chryseolinea</taxon>
    </lineage>
</organism>
<dbReference type="EMBL" id="JAERRB010000001">
    <property type="protein sequence ID" value="MBL0739757.1"/>
    <property type="molecule type" value="Genomic_DNA"/>
</dbReference>
<dbReference type="Gene3D" id="3.30.2070.10">
    <property type="entry name" value="Formate dehydrogenase/DMSO reductase"/>
    <property type="match status" value="1"/>
</dbReference>
<dbReference type="PROSITE" id="PS51318">
    <property type="entry name" value="TAT"/>
    <property type="match status" value="1"/>
</dbReference>
<dbReference type="InterPro" id="IPR017896">
    <property type="entry name" value="4Fe4S_Fe-S-bd"/>
</dbReference>
<feature type="domain" description="4Fe-4S ferredoxin-type" evidence="1">
    <location>
        <begin position="866"/>
        <end position="895"/>
    </location>
</feature>
<sequence>MEESKKVYWKGIEQLANNPEFVKHAHEEFAQPGPEEDLGHSRRDFLKMMGFGVSAVALAACEAPVRKAIPYVNKPVEIDPSIANYYASTYTNGGDYCSIVVKTREGRPIKIDGNALSAVTKGGTSAQVEASLLSLYDNSRLTGPRGAAAEGKKREKLSWEDLDKQVGAKLSEIAGKGGQIRIVSNTILSPSTRAAIEKFKAKYPTTQVVQYDQSSAYGILKANEASFGKAFIPSYDFSKASVIVSVAADFLGSWISPIEFTKQYAITRDVSEEKREMSRHYQFESILSITGANADYRTQIKPSEEGAALVALYNLIASKAGKPTVSGGDDKIKNVAKAADDLWAARGKALVVAGSNDKSIQIIVNGINDLLSSYGTTIDVNLPVNYRQGDDAAMAAFVSEAEGGKIDGVIFYNCNPVYDHPEGEKLGAALKGIALTVSTGYKEEETGALVQYLAPDHHFLEAWNDAEPKLNHYSLGQPAITPIFKTRAAQETLLLWSGEANADYFEFVQSNWKTWFYKGTPDFQSFWDKALYDGILEVPTVSAAVVPTFAGDVNAAASTIASTPKSAGFELVIYESGNVGNGSQANNPLLQELPDPITKAVWDHYVTVSPKDAKDINFAESNTKYFTVTVEGKKPVKVPVLVQPGQTPGTIGIPVGYGRTKAGKVADGIGQNVYPLLATVNGSLSYTLNNVKFEKTNEDYQIAQTQTHNTYMGRETVVQETTLEKFQDKHWDRSFHPTVSTWADPKHKVAPGEVSIWKGHEYKDHHWGMAIDLNTCIGCGACVVACNVENNVSLVGREEVINRREMHWLRIDRYYSSDAKIDDWKGIEEAAENPEVVFQPMLCQHCNNAPCETVCPVAATTHSTEGLNQMTYNRCIGTRYCANNCPYKVRRFNWFKYHDNKQFETVNPAMNTDLGKMVLNPDVTVRSRGVMEKCSFCVQRIQSGKLTAKKERRPMQEDEVVTACQASCSTGAIVFGDINNPESKISKLLKIRPADPERPHRIDKITDNPRAYQVLEEIGVKPNIWYLTKVRNKDAAKA</sequence>
<feature type="domain" description="4Fe-4S ferredoxin-type" evidence="1">
    <location>
        <begin position="834"/>
        <end position="865"/>
    </location>
</feature>
<dbReference type="InterPro" id="IPR030948">
    <property type="entry name" value="TAT_var_transloc_signal_dom"/>
</dbReference>
<proteinExistence type="predicted"/>
<dbReference type="Gene3D" id="3.30.70.20">
    <property type="match status" value="2"/>
</dbReference>
<evidence type="ECO:0000313" key="3">
    <source>
        <dbReference type="Proteomes" id="UP000613030"/>
    </source>
</evidence>
<gene>
    <name evidence="2" type="ORF">JI741_00945</name>
</gene>
<protein>
    <submittedName>
        <fullName evidence="2">TAT-variant-translocated molybdopterin oxidoreductase</fullName>
    </submittedName>
</protein>
<dbReference type="NCBIfam" id="TIGR04519">
    <property type="entry name" value="MoCo_extend_TAT"/>
    <property type="match status" value="1"/>
</dbReference>
<evidence type="ECO:0000313" key="2">
    <source>
        <dbReference type="EMBL" id="MBL0739757.1"/>
    </source>
</evidence>
<dbReference type="Proteomes" id="UP000613030">
    <property type="component" value="Unassembled WGS sequence"/>
</dbReference>
<feature type="domain" description="4Fe-4S ferredoxin-type" evidence="1">
    <location>
        <begin position="767"/>
        <end position="797"/>
    </location>
</feature>
<dbReference type="SUPFAM" id="SSF50692">
    <property type="entry name" value="ADC-like"/>
    <property type="match status" value="1"/>
</dbReference>
<evidence type="ECO:0000259" key="1">
    <source>
        <dbReference type="PROSITE" id="PS51379"/>
    </source>
</evidence>
<dbReference type="PANTHER" id="PTHR42783:SF3">
    <property type="entry name" value="GLUTAMATE SYNTHASE [NADPH] SMALL CHAIN-RELATED"/>
    <property type="match status" value="1"/>
</dbReference>